<dbReference type="GO" id="GO:0004571">
    <property type="term" value="F:mannosyl-oligosaccharide 1,2-alpha-mannosidase activity"/>
    <property type="evidence" value="ECO:0007669"/>
    <property type="project" value="InterPro"/>
</dbReference>
<dbReference type="GO" id="GO:0005509">
    <property type="term" value="F:calcium ion binding"/>
    <property type="evidence" value="ECO:0007669"/>
    <property type="project" value="InterPro"/>
</dbReference>
<evidence type="ECO:0000313" key="7">
    <source>
        <dbReference type="EMBL" id="KAJ9600136.1"/>
    </source>
</evidence>
<gene>
    <name evidence="7" type="ORF">L9F63_009546</name>
</gene>
<keyword evidence="5" id="KW-1015">Disulfide bond</keyword>
<evidence type="ECO:0000256" key="1">
    <source>
        <dbReference type="ARBA" id="ARBA00001913"/>
    </source>
</evidence>
<dbReference type="Pfam" id="PF01532">
    <property type="entry name" value="Glyco_hydro_47"/>
    <property type="match status" value="1"/>
</dbReference>
<reference evidence="7" key="2">
    <citation type="submission" date="2023-05" db="EMBL/GenBank/DDBJ databases">
        <authorList>
            <person name="Fouks B."/>
        </authorList>
    </citation>
    <scope>NUCLEOTIDE SEQUENCE</scope>
    <source>
        <strain evidence="7">Stay&amp;Tobe</strain>
        <tissue evidence="7">Testes</tissue>
    </source>
</reference>
<dbReference type="EMBL" id="JASPKZ010000446">
    <property type="protein sequence ID" value="KAJ9600136.1"/>
    <property type="molecule type" value="Genomic_DNA"/>
</dbReference>
<evidence type="ECO:0000256" key="2">
    <source>
        <dbReference type="ARBA" id="ARBA00004922"/>
    </source>
</evidence>
<sequence>MALNMQQQITIAALAITYANDRVAARRAIEKHCRVAGGYTGLKNVYLEEPPKDDVQQSFFLAETLKYLYLLFSDDSLISLDEWVYNTEAHPLPIKGVNPLPVD</sequence>
<reference evidence="7" key="1">
    <citation type="journal article" date="2023" name="IScience">
        <title>Live-bearing cockroach genome reveals convergent evolutionary mechanisms linked to viviparity in insects and beyond.</title>
        <authorList>
            <person name="Fouks B."/>
            <person name="Harrison M.C."/>
            <person name="Mikhailova A.A."/>
            <person name="Marchal E."/>
            <person name="English S."/>
            <person name="Carruthers M."/>
            <person name="Jennings E.C."/>
            <person name="Chiamaka E.L."/>
            <person name="Frigard R.A."/>
            <person name="Pippel M."/>
            <person name="Attardo G.M."/>
            <person name="Benoit J.B."/>
            <person name="Bornberg-Bauer E."/>
            <person name="Tobe S.S."/>
        </authorList>
    </citation>
    <scope>NUCLEOTIDE SEQUENCE</scope>
    <source>
        <strain evidence="7">Stay&amp;Tobe</strain>
    </source>
</reference>
<evidence type="ECO:0000256" key="3">
    <source>
        <dbReference type="ARBA" id="ARBA00007658"/>
    </source>
</evidence>
<dbReference type="GO" id="GO:0000139">
    <property type="term" value="C:Golgi membrane"/>
    <property type="evidence" value="ECO:0007669"/>
    <property type="project" value="TreeGrafter"/>
</dbReference>
<comment type="pathway">
    <text evidence="2">Protein modification; protein glycosylation.</text>
</comment>
<keyword evidence="8" id="KW-1185">Reference proteome</keyword>
<protein>
    <recommendedName>
        <fullName evidence="9">Alpha-1,2-Mannosidase</fullName>
    </recommendedName>
</protein>
<dbReference type="GO" id="GO:0005783">
    <property type="term" value="C:endoplasmic reticulum"/>
    <property type="evidence" value="ECO:0007669"/>
    <property type="project" value="TreeGrafter"/>
</dbReference>
<keyword evidence="6" id="KW-0106">Calcium</keyword>
<dbReference type="InterPro" id="IPR036026">
    <property type="entry name" value="Seven-hairpin_glycosidases"/>
</dbReference>
<evidence type="ECO:0008006" key="9">
    <source>
        <dbReference type="Google" id="ProtNLM"/>
    </source>
</evidence>
<dbReference type="InterPro" id="IPR001382">
    <property type="entry name" value="Glyco_hydro_47"/>
</dbReference>
<evidence type="ECO:0000256" key="5">
    <source>
        <dbReference type="ARBA" id="ARBA00023157"/>
    </source>
</evidence>
<dbReference type="PANTHER" id="PTHR11742:SF6">
    <property type="entry name" value="MANNOSYL-OLIGOSACCHARIDE ALPHA-1,2-MANNOSIDASE IA-RELATED"/>
    <property type="match status" value="1"/>
</dbReference>
<comment type="cofactor">
    <cofactor evidence="1 6">
        <name>Ca(2+)</name>
        <dbReference type="ChEBI" id="CHEBI:29108"/>
    </cofactor>
</comment>
<proteinExistence type="inferred from homology"/>
<accession>A0AAD8AK51</accession>
<feature type="binding site" evidence="6">
    <location>
        <position position="87"/>
    </location>
    <ligand>
        <name>Ca(2+)</name>
        <dbReference type="ChEBI" id="CHEBI:29108"/>
    </ligand>
</feature>
<evidence type="ECO:0000313" key="8">
    <source>
        <dbReference type="Proteomes" id="UP001233999"/>
    </source>
</evidence>
<dbReference type="InterPro" id="IPR012341">
    <property type="entry name" value="6hp_glycosidase-like_sf"/>
</dbReference>
<dbReference type="Proteomes" id="UP001233999">
    <property type="component" value="Unassembled WGS sequence"/>
</dbReference>
<feature type="non-terminal residue" evidence="7">
    <location>
        <position position="1"/>
    </location>
</feature>
<organism evidence="7 8">
    <name type="scientific">Diploptera punctata</name>
    <name type="common">Pacific beetle cockroach</name>
    <dbReference type="NCBI Taxonomy" id="6984"/>
    <lineage>
        <taxon>Eukaryota</taxon>
        <taxon>Metazoa</taxon>
        <taxon>Ecdysozoa</taxon>
        <taxon>Arthropoda</taxon>
        <taxon>Hexapoda</taxon>
        <taxon>Insecta</taxon>
        <taxon>Pterygota</taxon>
        <taxon>Neoptera</taxon>
        <taxon>Polyneoptera</taxon>
        <taxon>Dictyoptera</taxon>
        <taxon>Blattodea</taxon>
        <taxon>Blaberoidea</taxon>
        <taxon>Blaberidae</taxon>
        <taxon>Diplopterinae</taxon>
        <taxon>Diploptera</taxon>
    </lineage>
</organism>
<comment type="caution">
    <text evidence="7">The sequence shown here is derived from an EMBL/GenBank/DDBJ whole genome shotgun (WGS) entry which is preliminary data.</text>
</comment>
<dbReference type="SUPFAM" id="SSF48225">
    <property type="entry name" value="Seven-hairpin glycosidases"/>
    <property type="match status" value="1"/>
</dbReference>
<evidence type="ECO:0000256" key="6">
    <source>
        <dbReference type="PIRSR" id="PIRSR601382-2"/>
    </source>
</evidence>
<name>A0AAD8AK51_DIPPU</name>
<dbReference type="AlphaFoldDB" id="A0AAD8AK51"/>
<dbReference type="InterPro" id="IPR050749">
    <property type="entry name" value="Glycosyl_Hydrolase_47"/>
</dbReference>
<dbReference type="Gene3D" id="1.50.10.10">
    <property type="match status" value="1"/>
</dbReference>
<keyword evidence="6" id="KW-0479">Metal-binding</keyword>
<dbReference type="GO" id="GO:0005975">
    <property type="term" value="P:carbohydrate metabolic process"/>
    <property type="evidence" value="ECO:0007669"/>
    <property type="project" value="InterPro"/>
</dbReference>
<comment type="similarity">
    <text evidence="3">Belongs to the glycosyl hydrolase 47 family.</text>
</comment>
<keyword evidence="4" id="KW-0378">Hydrolase</keyword>
<dbReference type="PANTHER" id="PTHR11742">
    <property type="entry name" value="MANNOSYL-OLIGOSACCHARIDE ALPHA-1,2-MANNOSIDASE-RELATED"/>
    <property type="match status" value="1"/>
</dbReference>
<evidence type="ECO:0000256" key="4">
    <source>
        <dbReference type="ARBA" id="ARBA00022801"/>
    </source>
</evidence>